<gene>
    <name evidence="11" type="ordered locus">Hhal_1787</name>
</gene>
<dbReference type="AlphaFoldDB" id="A1WXY9"/>
<keyword evidence="5 9" id="KW-0472">Membrane</keyword>
<dbReference type="PIRSF" id="PIRSF006170">
    <property type="entry name" value="YfgM"/>
    <property type="match status" value="1"/>
</dbReference>
<evidence type="ECO:0000256" key="5">
    <source>
        <dbReference type="ARBA" id="ARBA00023136"/>
    </source>
</evidence>
<dbReference type="EMBL" id="CP000544">
    <property type="protein sequence ID" value="ABM62551.1"/>
    <property type="molecule type" value="Genomic_DNA"/>
</dbReference>
<evidence type="ECO:0000256" key="6">
    <source>
        <dbReference type="ARBA" id="ARBA00023186"/>
    </source>
</evidence>
<dbReference type="RefSeq" id="WP_011814573.1">
    <property type="nucleotide sequence ID" value="NC_008789.1"/>
</dbReference>
<dbReference type="InterPro" id="IPR018704">
    <property type="entry name" value="SecYEG/CpoB_TPR"/>
</dbReference>
<dbReference type="STRING" id="349124.Hhal_1787"/>
<dbReference type="Gene3D" id="1.25.40.10">
    <property type="entry name" value="Tetratricopeptide repeat domain"/>
    <property type="match status" value="1"/>
</dbReference>
<organism evidence="11 12">
    <name type="scientific">Halorhodospira halophila (strain DSM 244 / SL1)</name>
    <name type="common">Ectothiorhodospira halophila (strain DSM 244 / SL1)</name>
    <dbReference type="NCBI Taxonomy" id="349124"/>
    <lineage>
        <taxon>Bacteria</taxon>
        <taxon>Pseudomonadati</taxon>
        <taxon>Pseudomonadota</taxon>
        <taxon>Gammaproteobacteria</taxon>
        <taxon>Chromatiales</taxon>
        <taxon>Ectothiorhodospiraceae</taxon>
        <taxon>Halorhodospira</taxon>
    </lineage>
</organism>
<dbReference type="KEGG" id="hha:Hhal_1787"/>
<evidence type="ECO:0000256" key="2">
    <source>
        <dbReference type="ARBA" id="ARBA00022475"/>
    </source>
</evidence>
<evidence type="ECO:0000313" key="12">
    <source>
        <dbReference type="Proteomes" id="UP000000647"/>
    </source>
</evidence>
<dbReference type="InterPro" id="IPR011990">
    <property type="entry name" value="TPR-like_helical_dom_sf"/>
</dbReference>
<dbReference type="PANTHER" id="PTHR38035">
    <property type="entry name" value="UPF0070 PROTEIN YFGM"/>
    <property type="match status" value="1"/>
</dbReference>
<evidence type="ECO:0000256" key="7">
    <source>
        <dbReference type="ARBA" id="ARBA00024197"/>
    </source>
</evidence>
<dbReference type="SUPFAM" id="SSF81901">
    <property type="entry name" value="HCP-like"/>
    <property type="match status" value="1"/>
</dbReference>
<evidence type="ECO:0000256" key="8">
    <source>
        <dbReference type="ARBA" id="ARBA00024235"/>
    </source>
</evidence>
<keyword evidence="3 9" id="KW-0812">Transmembrane</keyword>
<keyword evidence="4 9" id="KW-1133">Transmembrane helix</keyword>
<name>A1WXY9_HALHL</name>
<sequence>MERSDDEQLQQLKDWWQRNGGSILLGLTGALLILAGWWGYGTWQERGAQQAAAAYAEFLQATQSGEPEAAEQAGQRVLDDHARSGYAGMTALRMARIQAEAGEYRRAAETLGWLIDNADHSAMVELARLRQARVLGEEDPEEALAVLEGSVSAGFTASFDELRGDLLRELGRYDEAAEAYQQALDQEGLGAQSRELVRLKLQAVESEA</sequence>
<accession>A1WXY9</accession>
<feature type="transmembrane region" description="Helical" evidence="9">
    <location>
        <begin position="21"/>
        <end position="40"/>
    </location>
</feature>
<keyword evidence="12" id="KW-1185">Reference proteome</keyword>
<dbReference type="HOGENOM" id="CLU_084785_1_0_6"/>
<evidence type="ECO:0000256" key="1">
    <source>
        <dbReference type="ARBA" id="ARBA00004401"/>
    </source>
</evidence>
<proteinExistence type="inferred from homology"/>
<dbReference type="GO" id="GO:0044877">
    <property type="term" value="F:protein-containing complex binding"/>
    <property type="evidence" value="ECO:0007669"/>
    <property type="project" value="InterPro"/>
</dbReference>
<dbReference type="eggNOG" id="COG2976">
    <property type="taxonomic scope" value="Bacteria"/>
</dbReference>
<evidence type="ECO:0000256" key="9">
    <source>
        <dbReference type="SAM" id="Phobius"/>
    </source>
</evidence>
<feature type="domain" description="Ancillary SecYEG translocon subunit/Cell division coordinator CpoB TPR" evidence="10">
    <location>
        <begin position="13"/>
        <end position="205"/>
    </location>
</feature>
<dbReference type="Proteomes" id="UP000000647">
    <property type="component" value="Chromosome"/>
</dbReference>
<dbReference type="InterPro" id="IPR026039">
    <property type="entry name" value="YfgM"/>
</dbReference>
<evidence type="ECO:0000259" key="10">
    <source>
        <dbReference type="Pfam" id="PF09976"/>
    </source>
</evidence>
<reference evidence="11 12" key="2">
    <citation type="journal article" date="2013" name="Stand. Genomic Sci.">
        <title>Complete genome sequence of Halorhodospira halophila SL1.</title>
        <authorList>
            <person name="Challacombe J.F."/>
            <person name="Majid S."/>
            <person name="Deole R."/>
            <person name="Brettin T.S."/>
            <person name="Bruce D."/>
            <person name="Delano S.F."/>
            <person name="Detter J.C."/>
            <person name="Gleasner C.D."/>
            <person name="Han C.S."/>
            <person name="Misra M."/>
            <person name="Reitenga K.G."/>
            <person name="Mikhailova N."/>
            <person name="Woyke T."/>
            <person name="Pitluck S."/>
            <person name="Nolan M."/>
            <person name="Land M.L."/>
            <person name="Saunders E."/>
            <person name="Tapia R."/>
            <person name="Lapidus A."/>
            <person name="Ivanova N."/>
            <person name="Hoff W.D."/>
        </authorList>
    </citation>
    <scope>NUCLEOTIDE SEQUENCE [LARGE SCALE GENOMIC DNA]</scope>
    <source>
        <strain evidence="12">DSM 244 / SL1</strain>
    </source>
</reference>
<keyword evidence="6" id="KW-0143">Chaperone</keyword>
<comment type="subcellular location">
    <subcellularLocation>
        <location evidence="1">Cell membrane</location>
        <topology evidence="1">Single-pass type II membrane protein</topology>
    </subcellularLocation>
</comment>
<evidence type="ECO:0000313" key="11">
    <source>
        <dbReference type="EMBL" id="ABM62551.1"/>
    </source>
</evidence>
<keyword evidence="2" id="KW-1003">Cell membrane</keyword>
<reference evidence="12" key="1">
    <citation type="submission" date="2006-12" db="EMBL/GenBank/DDBJ databases">
        <title>Complete sequence of Halorhodospira halophila SL1.</title>
        <authorList>
            <consortium name="US DOE Joint Genome Institute"/>
            <person name="Copeland A."/>
            <person name="Lucas S."/>
            <person name="Lapidus A."/>
            <person name="Barry K."/>
            <person name="Detter J.C."/>
            <person name="Glavina del Rio T."/>
            <person name="Hammon N."/>
            <person name="Israni S."/>
            <person name="Dalin E."/>
            <person name="Tice H."/>
            <person name="Pitluck S."/>
            <person name="Saunders E."/>
            <person name="Brettin T."/>
            <person name="Bruce D."/>
            <person name="Han C."/>
            <person name="Tapia R."/>
            <person name="Schmutz J."/>
            <person name="Larimer F."/>
            <person name="Land M."/>
            <person name="Hauser L."/>
            <person name="Kyrpides N."/>
            <person name="Mikhailova N."/>
            <person name="Hoff W."/>
            <person name="Richardson P."/>
        </authorList>
    </citation>
    <scope>NUCLEOTIDE SEQUENCE [LARGE SCALE GENOMIC DNA]</scope>
    <source>
        <strain evidence="12">DSM 244 / SL1</strain>
    </source>
</reference>
<dbReference type="PANTHER" id="PTHR38035:SF1">
    <property type="entry name" value="ANCILLARY SECYEG TRANSLOCON SUBUNIT"/>
    <property type="match status" value="1"/>
</dbReference>
<comment type="similarity">
    <text evidence="7">Belongs to the YfgM family.</text>
</comment>
<evidence type="ECO:0000256" key="4">
    <source>
        <dbReference type="ARBA" id="ARBA00022989"/>
    </source>
</evidence>
<dbReference type="GO" id="GO:0005886">
    <property type="term" value="C:plasma membrane"/>
    <property type="evidence" value="ECO:0007669"/>
    <property type="project" value="UniProtKB-SubCell"/>
</dbReference>
<dbReference type="Pfam" id="PF09976">
    <property type="entry name" value="TPR_21"/>
    <property type="match status" value="1"/>
</dbReference>
<evidence type="ECO:0000256" key="3">
    <source>
        <dbReference type="ARBA" id="ARBA00022692"/>
    </source>
</evidence>
<dbReference type="OrthoDB" id="9789675at2"/>
<protein>
    <recommendedName>
        <fullName evidence="8">Ancillary SecYEG translocon subunit</fullName>
    </recommendedName>
</protein>